<dbReference type="Proteomes" id="UP000422764">
    <property type="component" value="Chromosome"/>
</dbReference>
<dbReference type="InterPro" id="IPR036188">
    <property type="entry name" value="FAD/NAD-bd_sf"/>
</dbReference>
<protein>
    <submittedName>
        <fullName evidence="2">FAD-dependent oxidoreductase</fullName>
    </submittedName>
</protein>
<dbReference type="AlphaFoldDB" id="A0A6I6F6J8"/>
<dbReference type="Gene3D" id="3.50.50.60">
    <property type="entry name" value="FAD/NAD(P)-binding domain"/>
    <property type="match status" value="2"/>
</dbReference>
<dbReference type="InterPro" id="IPR006076">
    <property type="entry name" value="FAD-dep_OxRdtase"/>
</dbReference>
<dbReference type="PANTHER" id="PTHR13847">
    <property type="entry name" value="SARCOSINE DEHYDROGENASE-RELATED"/>
    <property type="match status" value="1"/>
</dbReference>
<dbReference type="EMBL" id="CP046522">
    <property type="protein sequence ID" value="QGU96097.1"/>
    <property type="molecule type" value="Genomic_DNA"/>
</dbReference>
<dbReference type="SUPFAM" id="SSF51905">
    <property type="entry name" value="FAD/NAD(P)-binding domain"/>
    <property type="match status" value="1"/>
</dbReference>
<evidence type="ECO:0000259" key="1">
    <source>
        <dbReference type="Pfam" id="PF01266"/>
    </source>
</evidence>
<evidence type="ECO:0000313" key="2">
    <source>
        <dbReference type="EMBL" id="QGU96097.1"/>
    </source>
</evidence>
<accession>A0A6I6F6J8</accession>
<keyword evidence="3" id="KW-1185">Reference proteome</keyword>
<dbReference type="PANTHER" id="PTHR13847:SF201">
    <property type="entry name" value="PUTATIBE OXIDOREDUCTASE"/>
    <property type="match status" value="1"/>
</dbReference>
<sequence length="359" mass="41208">MTSEIKNTYWSIINKGYINYPILNQNEKCDVVVIGGGISGCLTAYLLSQYNLNTILIDKSFIAGGGTYNSIGVLENKTDFSLNTLAELIGEKKAIRAEKLCKKAVDTLENVLYHINHPHIFQRKDFEYIYKDSGKELSRNCGIIDPFKLCHVLLKASLKKNARVYENTSAVGYDYYSNNIRVNIGNSNYIECKKIIFTDVSSSYKLIKEWELLEFRHSYTIITDSLEDTATNYMKKHLILKEDEDLYTYIRPTCDKRLMISEFNGGSQPDKNSKLLHKLENILSFSQNLRVEYSLEKIYGQSPDGLPYIGEHPKFNDCYFNLALGRNHICYSLIGAEIIKDLILYESNPDAEIFSFERN</sequence>
<reference evidence="2 3" key="1">
    <citation type="submission" date="2019-12" db="EMBL/GenBank/DDBJ databases">
        <title>Genome sequenceing of Clostridium bovifaecis.</title>
        <authorList>
            <person name="Yao Y."/>
        </authorList>
    </citation>
    <scope>NUCLEOTIDE SEQUENCE [LARGE SCALE GENOMIC DNA]</scope>
    <source>
        <strain evidence="2 3">BXX</strain>
    </source>
</reference>
<evidence type="ECO:0000313" key="3">
    <source>
        <dbReference type="Proteomes" id="UP000422764"/>
    </source>
</evidence>
<organism evidence="2 3">
    <name type="scientific">Clostridium bovifaecis</name>
    <dbReference type="NCBI Taxonomy" id="2184719"/>
    <lineage>
        <taxon>Bacteria</taxon>
        <taxon>Bacillati</taxon>
        <taxon>Bacillota</taxon>
        <taxon>Clostridia</taxon>
        <taxon>Eubacteriales</taxon>
        <taxon>Clostridiaceae</taxon>
        <taxon>Clostridium</taxon>
    </lineage>
</organism>
<feature type="domain" description="FAD dependent oxidoreductase" evidence="1">
    <location>
        <begin position="30"/>
        <end position="120"/>
    </location>
</feature>
<feature type="domain" description="FAD dependent oxidoreductase" evidence="1">
    <location>
        <begin position="138"/>
        <end position="341"/>
    </location>
</feature>
<name>A0A6I6F6J8_9CLOT</name>
<dbReference type="GO" id="GO:0005737">
    <property type="term" value="C:cytoplasm"/>
    <property type="evidence" value="ECO:0007669"/>
    <property type="project" value="TreeGrafter"/>
</dbReference>
<gene>
    <name evidence="2" type="ORF">GOM49_14250</name>
</gene>
<dbReference type="Pfam" id="PF01266">
    <property type="entry name" value="DAO"/>
    <property type="match status" value="2"/>
</dbReference>
<proteinExistence type="predicted"/>
<dbReference type="Gene3D" id="3.30.9.10">
    <property type="entry name" value="D-Amino Acid Oxidase, subunit A, domain 2"/>
    <property type="match status" value="1"/>
</dbReference>